<dbReference type="SUPFAM" id="SSF53756">
    <property type="entry name" value="UDP-Glycosyltransferase/glycogen phosphorylase"/>
    <property type="match status" value="1"/>
</dbReference>
<dbReference type="CDD" id="cd03801">
    <property type="entry name" value="GT4_PimA-like"/>
    <property type="match status" value="1"/>
</dbReference>
<dbReference type="PANTHER" id="PTHR46401">
    <property type="entry name" value="GLYCOSYLTRANSFERASE WBBK-RELATED"/>
    <property type="match status" value="1"/>
</dbReference>
<feature type="domain" description="Glycosyl transferase family 1" evidence="2">
    <location>
        <begin position="146"/>
        <end position="318"/>
    </location>
</feature>
<keyword evidence="1 3" id="KW-0808">Transferase</keyword>
<evidence type="ECO:0000313" key="4">
    <source>
        <dbReference type="Proteomes" id="UP000029672"/>
    </source>
</evidence>
<dbReference type="PANTHER" id="PTHR46401:SF2">
    <property type="entry name" value="GLYCOSYLTRANSFERASE WBBK-RELATED"/>
    <property type="match status" value="1"/>
</dbReference>
<dbReference type="eggNOG" id="COG0438">
    <property type="taxonomic scope" value="Bacteria"/>
</dbReference>
<accession>A0A097ERR7</accession>
<organism evidence="3 4">
    <name type="scientific">Candidatus Francisella endociliophora</name>
    <dbReference type="NCBI Taxonomy" id="653937"/>
    <lineage>
        <taxon>Bacteria</taxon>
        <taxon>Pseudomonadati</taxon>
        <taxon>Pseudomonadota</taxon>
        <taxon>Gammaproteobacteria</taxon>
        <taxon>Thiotrichales</taxon>
        <taxon>Francisellaceae</taxon>
        <taxon>Francisella</taxon>
    </lineage>
</organism>
<dbReference type="Pfam" id="PF00534">
    <property type="entry name" value="Glycos_transf_1"/>
    <property type="match status" value="1"/>
</dbReference>
<evidence type="ECO:0000313" key="3">
    <source>
        <dbReference type="EMBL" id="AIT10268.1"/>
    </source>
</evidence>
<dbReference type="KEGG" id="frf:LO80_02860"/>
<gene>
    <name evidence="3" type="ORF">LO80_02860</name>
</gene>
<dbReference type="GO" id="GO:0009103">
    <property type="term" value="P:lipopolysaccharide biosynthetic process"/>
    <property type="evidence" value="ECO:0007669"/>
    <property type="project" value="TreeGrafter"/>
</dbReference>
<dbReference type="Gene3D" id="3.40.50.2000">
    <property type="entry name" value="Glycogen Phosphorylase B"/>
    <property type="match status" value="2"/>
</dbReference>
<keyword evidence="4" id="KW-1185">Reference proteome</keyword>
<dbReference type="EMBL" id="CP009574">
    <property type="protein sequence ID" value="AIT10268.1"/>
    <property type="molecule type" value="Genomic_DNA"/>
</dbReference>
<evidence type="ECO:0000259" key="2">
    <source>
        <dbReference type="Pfam" id="PF00534"/>
    </source>
</evidence>
<dbReference type="OrthoDB" id="9801609at2"/>
<sequence length="347" mass="39842">MKKNSLKSIDVISPSLGRRFSGINASMHTVIPEQTKLTNIAGLGFNLHKDKIPVISFNNFLFGCWRDKWRIWHARRNVDMVVGIIFRYVFRYKIKLLFTSASQRQHSWFTKFCYHKMDAVIATTKSGGEFLECEYDVVYHGVNTDKFFPRVKNIKQKKIGFINRIRKQKGAEDFVEAMIKVFSSNPNSDWIAELYGETTPKHKEFEEKLKSKIKAANLEDKIVFKGFVEFNSIPDIYRTCDVVVCLSHVEGFGLPCLEAMASRAAVVATRTGVWKEIIKQGENGYLVDAESPDQVAEKLETLITNDSLREKIAQNGYELVTSKYKIENEAQGIQKVYDRLLNQKNAK</sequence>
<proteinExistence type="predicted"/>
<reference evidence="3 4" key="1">
    <citation type="submission" date="2014-10" db="EMBL/GenBank/DDBJ databases">
        <title>Whole genome sequence of Francisella endociliophora strain FSC1006, isolated from a laboratory culture of the marine ciliate Euplotes raikovi.</title>
        <authorList>
            <person name="Granberg M."/>
            <person name="Backman S."/>
            <person name="Lundmark E."/>
            <person name="Nilsson E."/>
            <person name="Karlsson E."/>
            <person name="Thelaus J."/>
            <person name="Ohrman C."/>
            <person name="Larkeryd A."/>
            <person name="Stenberg P."/>
        </authorList>
    </citation>
    <scope>NUCLEOTIDE SEQUENCE [LARGE SCALE GENOMIC DNA]</scope>
    <source>
        <strain evidence="3 4">FSC1006</strain>
    </source>
</reference>
<dbReference type="GO" id="GO:0016757">
    <property type="term" value="F:glycosyltransferase activity"/>
    <property type="evidence" value="ECO:0007669"/>
    <property type="project" value="InterPro"/>
</dbReference>
<dbReference type="HOGENOM" id="CLU_009583_1_0_6"/>
<evidence type="ECO:0000256" key="1">
    <source>
        <dbReference type="ARBA" id="ARBA00022679"/>
    </source>
</evidence>
<dbReference type="InterPro" id="IPR001296">
    <property type="entry name" value="Glyco_trans_1"/>
</dbReference>
<name>A0A097ERR7_9GAMM</name>
<dbReference type="RefSeq" id="WP_040010664.1">
    <property type="nucleotide sequence ID" value="NZ_CP009574.1"/>
</dbReference>
<protein>
    <submittedName>
        <fullName evidence="3">Glycosyl transferase family 1</fullName>
    </submittedName>
</protein>
<dbReference type="Proteomes" id="UP000029672">
    <property type="component" value="Chromosome"/>
</dbReference>
<dbReference type="STRING" id="1547445.LO80_02860"/>
<dbReference type="AlphaFoldDB" id="A0A097ERR7"/>